<dbReference type="EMBL" id="JANEYG010000001">
    <property type="protein sequence ID" value="KAJ8925255.1"/>
    <property type="molecule type" value="Genomic_DNA"/>
</dbReference>
<evidence type="ECO:0000256" key="1">
    <source>
        <dbReference type="SAM" id="Phobius"/>
    </source>
</evidence>
<keyword evidence="3" id="KW-1185">Reference proteome</keyword>
<evidence type="ECO:0000313" key="2">
    <source>
        <dbReference type="EMBL" id="KAJ8925255.1"/>
    </source>
</evidence>
<comment type="caution">
    <text evidence="2">The sequence shown here is derived from an EMBL/GenBank/DDBJ whole genome shotgun (WGS) entry which is preliminary data.</text>
</comment>
<protein>
    <submittedName>
        <fullName evidence="2">Uncharacterized protein</fullName>
    </submittedName>
</protein>
<keyword evidence="1" id="KW-1133">Transmembrane helix</keyword>
<accession>A0AAV8WEU5</accession>
<feature type="transmembrane region" description="Helical" evidence="1">
    <location>
        <begin position="76"/>
        <end position="95"/>
    </location>
</feature>
<keyword evidence="1" id="KW-0472">Membrane</keyword>
<name>A0AAV8WEU5_9CUCU</name>
<evidence type="ECO:0000313" key="3">
    <source>
        <dbReference type="Proteomes" id="UP001159042"/>
    </source>
</evidence>
<dbReference type="Proteomes" id="UP001159042">
    <property type="component" value="Unassembled WGS sequence"/>
</dbReference>
<proteinExistence type="predicted"/>
<reference evidence="2 3" key="1">
    <citation type="journal article" date="2023" name="Insect Mol. Biol.">
        <title>Genome sequencing provides insights into the evolution of gene families encoding plant cell wall-degrading enzymes in longhorned beetles.</title>
        <authorList>
            <person name="Shin N.R."/>
            <person name="Okamura Y."/>
            <person name="Kirsch R."/>
            <person name="Pauchet Y."/>
        </authorList>
    </citation>
    <scope>NUCLEOTIDE SEQUENCE [LARGE SCALE GENOMIC DNA]</scope>
    <source>
        <strain evidence="2">EAD_L_NR</strain>
    </source>
</reference>
<organism evidence="2 3">
    <name type="scientific">Exocentrus adspersus</name>
    <dbReference type="NCBI Taxonomy" id="1586481"/>
    <lineage>
        <taxon>Eukaryota</taxon>
        <taxon>Metazoa</taxon>
        <taxon>Ecdysozoa</taxon>
        <taxon>Arthropoda</taxon>
        <taxon>Hexapoda</taxon>
        <taxon>Insecta</taxon>
        <taxon>Pterygota</taxon>
        <taxon>Neoptera</taxon>
        <taxon>Endopterygota</taxon>
        <taxon>Coleoptera</taxon>
        <taxon>Polyphaga</taxon>
        <taxon>Cucujiformia</taxon>
        <taxon>Chrysomeloidea</taxon>
        <taxon>Cerambycidae</taxon>
        <taxon>Lamiinae</taxon>
        <taxon>Acanthocinini</taxon>
        <taxon>Exocentrus</taxon>
    </lineage>
</organism>
<gene>
    <name evidence="2" type="ORF">NQ315_009083</name>
</gene>
<sequence>MVCGNTGEIFNKMDNKAFKGTDTGTELTKVTVNGELPSAAARATTTCTPEVCRSARQRFQPPDLSSDSPWNQKKTYFFIGTIAIFAVWIVIYSIISELKLV</sequence>
<keyword evidence="1" id="KW-0812">Transmembrane</keyword>
<dbReference type="AlphaFoldDB" id="A0AAV8WEU5"/>